<feature type="compositionally biased region" description="Polar residues" evidence="2">
    <location>
        <begin position="95"/>
        <end position="105"/>
    </location>
</feature>
<dbReference type="AlphaFoldDB" id="A0AAD1WGE1"/>
<feature type="coiled-coil region" evidence="1">
    <location>
        <begin position="510"/>
        <end position="537"/>
    </location>
</feature>
<feature type="region of interest" description="Disordered" evidence="2">
    <location>
        <begin position="128"/>
        <end position="148"/>
    </location>
</feature>
<dbReference type="Pfam" id="PF15254">
    <property type="entry name" value="CCDC14"/>
    <property type="match status" value="1"/>
</dbReference>
<feature type="compositionally biased region" description="Polar residues" evidence="2">
    <location>
        <begin position="11"/>
        <end position="31"/>
    </location>
</feature>
<dbReference type="GO" id="GO:0034451">
    <property type="term" value="C:centriolar satellite"/>
    <property type="evidence" value="ECO:0007669"/>
    <property type="project" value="TreeGrafter"/>
</dbReference>
<keyword evidence="1" id="KW-0175">Coiled coil</keyword>
<evidence type="ECO:0000313" key="4">
    <source>
        <dbReference type="Proteomes" id="UP001295444"/>
    </source>
</evidence>
<name>A0AAD1WGE1_PELCU</name>
<organism evidence="3 4">
    <name type="scientific">Pelobates cultripes</name>
    <name type="common">Western spadefoot toad</name>
    <dbReference type="NCBI Taxonomy" id="61616"/>
    <lineage>
        <taxon>Eukaryota</taxon>
        <taxon>Metazoa</taxon>
        <taxon>Chordata</taxon>
        <taxon>Craniata</taxon>
        <taxon>Vertebrata</taxon>
        <taxon>Euteleostomi</taxon>
        <taxon>Amphibia</taxon>
        <taxon>Batrachia</taxon>
        <taxon>Anura</taxon>
        <taxon>Pelobatoidea</taxon>
        <taxon>Pelobatidae</taxon>
        <taxon>Pelobates</taxon>
    </lineage>
</organism>
<feature type="compositionally biased region" description="Polar residues" evidence="2">
    <location>
        <begin position="876"/>
        <end position="886"/>
    </location>
</feature>
<feature type="compositionally biased region" description="Polar residues" evidence="2">
    <location>
        <begin position="139"/>
        <end position="148"/>
    </location>
</feature>
<dbReference type="Proteomes" id="UP001295444">
    <property type="component" value="Chromosome 07"/>
</dbReference>
<dbReference type="GO" id="GO:0071539">
    <property type="term" value="P:protein localization to centrosome"/>
    <property type="evidence" value="ECO:0007669"/>
    <property type="project" value="TreeGrafter"/>
</dbReference>
<protein>
    <recommendedName>
        <fullName evidence="5">Coiled-coil domain-containing protein 14</fullName>
    </recommendedName>
</protein>
<keyword evidence="4" id="KW-1185">Reference proteome</keyword>
<dbReference type="EMBL" id="OW240918">
    <property type="protein sequence ID" value="CAH2305003.1"/>
    <property type="molecule type" value="Genomic_DNA"/>
</dbReference>
<feature type="region of interest" description="Disordered" evidence="2">
    <location>
        <begin position="863"/>
        <end position="887"/>
    </location>
</feature>
<sequence length="967" mass="107147">MADTVTARKLPQSNMTDTVTARKLPQSNMADTVTARKLPQSNMADTVTARKLPQSNMADTVTARKLPQSNMADTVTARKLPQSNMADTVTARKLPQSNMTDTVTARKLPQSNMADTVFCSVRPAGPVRLSNTKKRNTGRKTSTTSVDSGYSLYSTDSEDQVLVINKGLNRCAALLQDILQNDVKAENTEQNVTHRPAVPRGNVRQLTTKGKKAVSRKIASHVHNEIGAVTLRNPGPCGVRDKEVKTLRANTQPRLVSPHSPVAQPALFEHVQTQMSVLKQGPEYAPLYNCRLPSSTPALSPQNPGNPQNACHEGYSQVLPLGGAHFPSSMVTHSANPAIPPIVYMPTPGQHNPAAPIPQMDTLSKFITNDSQIKDVDFLQCVANHLAQYQGSEANVQTLQKAVYSTDPGFERDVPTREIDEASSGDDEMHALSKDISCQTSFDKNLMPKRTSPEKKIKTVKYLLGEIKALVANQGHGEAMHLMNELEHNVSLLPGVLGRTNVQAEIALALQPLRSENAQLRRRLRILNQQLRERSEKALISDTCNSEMVSVQSKNATLQHQLTETQKGLSSLQSKNEELLKLIDAQKDENNKLVQIVQEKEQELLRIQQQTEISASRTQVEVDEALGKTRSLQFKLESTEKEYKILEITLQQRDEEVSRLKDLTRTLQGGMAKLLCDLREDSSKLKSGPSLTKSLLDSYEKQLQVDNCPASTSVISYLKQLETDQVFPSRNPCFPAIPVLNVTSKDFTECLNSDVSKVRAATDVSHQNTHLRPSSMHSPGKHSSEVRDGSCTSTCDEYKPDETTYLPLTSSPTKAQLTLSQRQMCTPPMVNSLSRDYAKPCSFRTPEDTQITLKNTSQTSTVTLDQSMKSREEIPSTKSKTCTQYRSDPPSEKWPLVLHQIKNLQVSELNLTDRSMLDLMSGKCDWTMTSFSTFTSHDEQDFRNGLAALDANIAKLQRTLQASMLQK</sequence>
<gene>
    <name evidence="3" type="ORF">PECUL_23A055552</name>
</gene>
<evidence type="ECO:0000313" key="3">
    <source>
        <dbReference type="EMBL" id="CAH2305003.1"/>
    </source>
</evidence>
<feature type="coiled-coil region" evidence="1">
    <location>
        <begin position="569"/>
        <end position="610"/>
    </location>
</feature>
<proteinExistence type="predicted"/>
<evidence type="ECO:0008006" key="5">
    <source>
        <dbReference type="Google" id="ProtNLM"/>
    </source>
</evidence>
<feature type="region of interest" description="Disordered" evidence="2">
    <location>
        <begin position="763"/>
        <end position="793"/>
    </location>
</feature>
<dbReference type="PANTHER" id="PTHR22367">
    <property type="entry name" value="COILED-COIL DOMAIN-CONTAINING PROTEIN 14"/>
    <property type="match status" value="1"/>
</dbReference>
<feature type="compositionally biased region" description="Polar residues" evidence="2">
    <location>
        <begin position="764"/>
        <end position="777"/>
    </location>
</feature>
<accession>A0AAD1WGE1</accession>
<reference evidence="3" key="1">
    <citation type="submission" date="2022-03" db="EMBL/GenBank/DDBJ databases">
        <authorList>
            <person name="Alioto T."/>
            <person name="Alioto T."/>
            <person name="Gomez Garrido J."/>
        </authorList>
    </citation>
    <scope>NUCLEOTIDE SEQUENCE</scope>
</reference>
<feature type="region of interest" description="Disordered" evidence="2">
    <location>
        <begin position="1"/>
        <end position="105"/>
    </location>
</feature>
<evidence type="ECO:0000256" key="1">
    <source>
        <dbReference type="SAM" id="Coils"/>
    </source>
</evidence>
<dbReference type="PANTHER" id="PTHR22367:SF2">
    <property type="entry name" value="COILED-COIL DOMAIN-CONTAINING PROTEIN 14"/>
    <property type="match status" value="1"/>
</dbReference>
<evidence type="ECO:0000256" key="2">
    <source>
        <dbReference type="SAM" id="MobiDB-lite"/>
    </source>
</evidence>
<dbReference type="InterPro" id="IPR029343">
    <property type="entry name" value="CCDC14"/>
</dbReference>